<dbReference type="KEGG" id="mpz:Marpi_0023"/>
<dbReference type="GO" id="GO:1990228">
    <property type="term" value="C:sulfurtransferase complex"/>
    <property type="evidence" value="ECO:0007669"/>
    <property type="project" value="TreeGrafter"/>
</dbReference>
<dbReference type="InterPro" id="IPR007215">
    <property type="entry name" value="Sulphur_relay_TusB/DsrH"/>
</dbReference>
<gene>
    <name evidence="1" type="ordered locus">Marpi_0023</name>
</gene>
<reference evidence="2" key="2">
    <citation type="submission" date="2012-01" db="EMBL/GenBank/DDBJ databases">
        <title>Complete sequence of chromosome of Marinitoga piezophila KA3.</title>
        <authorList>
            <person name="Lucas S."/>
            <person name="Han J."/>
            <person name="Lapidus A."/>
            <person name="Cheng J.-F."/>
            <person name="Goodwin L."/>
            <person name="Pitluck S."/>
            <person name="Peters L."/>
            <person name="Mikhailova N."/>
            <person name="Teshima H."/>
            <person name="Detter J.C."/>
            <person name="Han C."/>
            <person name="Tapia R."/>
            <person name="Land M."/>
            <person name="Hauser L."/>
            <person name="Kyrpides N."/>
            <person name="Ivanova N."/>
            <person name="Pagani I."/>
            <person name="Jebbar M."/>
            <person name="Vannier P."/>
            <person name="Oger P."/>
            <person name="Cario A."/>
            <person name="Bartlett D."/>
            <person name="Noll K.M."/>
            <person name="Woyke T."/>
        </authorList>
    </citation>
    <scope>NUCLEOTIDE SEQUENCE [LARGE SCALE GENOMIC DNA]</scope>
    <source>
        <strain evidence="2">DSM 14283 / JCM 11233 / KA3</strain>
    </source>
</reference>
<dbReference type="STRING" id="443254.Marpi_0023"/>
<dbReference type="HOGENOM" id="CLU_166087_1_0_0"/>
<accession>H2J2N9</accession>
<keyword evidence="2" id="KW-1185">Reference proteome</keyword>
<name>H2J2N9_MARPK</name>
<dbReference type="Pfam" id="PF04077">
    <property type="entry name" value="DsrH"/>
    <property type="match status" value="1"/>
</dbReference>
<reference evidence="1 2" key="1">
    <citation type="journal article" date="2012" name="J. Bacteriol.">
        <title>Complete Genome Sequence of the Thermophilic, Piezophilic, Heterotrophic Bacterium Marinitoga piezophila KA3.</title>
        <authorList>
            <person name="Lucas S."/>
            <person name="Han J."/>
            <person name="Lapidus A."/>
            <person name="Cheng J.F."/>
            <person name="Goodwin L.A."/>
            <person name="Pitluck S."/>
            <person name="Peters L."/>
            <person name="Mikhailova N."/>
            <person name="Teshima H."/>
            <person name="Detter J.C."/>
            <person name="Han C."/>
            <person name="Tapia R."/>
            <person name="Land M."/>
            <person name="Hauser L."/>
            <person name="Kyrpides N.C."/>
            <person name="Ivanova N."/>
            <person name="Pagani I."/>
            <person name="Vannier P."/>
            <person name="Oger P."/>
            <person name="Bartlett D.H."/>
            <person name="Noll K.M."/>
            <person name="Woyke T."/>
            <person name="Jebbar M."/>
        </authorList>
    </citation>
    <scope>NUCLEOTIDE SEQUENCE [LARGE SCALE GENOMIC DNA]</scope>
    <source>
        <strain evidence="2">DSM 14283 / JCM 11233 / KA3</strain>
    </source>
</reference>
<proteinExistence type="predicted"/>
<dbReference type="AlphaFoldDB" id="H2J2N9"/>
<dbReference type="PANTHER" id="PTHR37526">
    <property type="entry name" value="PROTEIN TUSB"/>
    <property type="match status" value="1"/>
</dbReference>
<dbReference type="InterPro" id="IPR027396">
    <property type="entry name" value="DsrEFH-like"/>
</dbReference>
<dbReference type="Proteomes" id="UP000007161">
    <property type="component" value="Chromosome"/>
</dbReference>
<dbReference type="NCBIfam" id="TIGR03011">
    <property type="entry name" value="sulf_tusB_dsrH"/>
    <property type="match status" value="1"/>
</dbReference>
<sequence>MALIMVKYGIDHPVERLKIQSAKNDDTIVLIQNGIYWNFENLKKLTDAEVVLLKEDFNARGYSDEDANVKLVDYNGLIEVIEKQEKFIG</sequence>
<evidence type="ECO:0000313" key="2">
    <source>
        <dbReference type="Proteomes" id="UP000007161"/>
    </source>
</evidence>
<dbReference type="EMBL" id="CP003257">
    <property type="protein sequence ID" value="AEX84483.1"/>
    <property type="molecule type" value="Genomic_DNA"/>
</dbReference>
<dbReference type="eggNOG" id="COG2168">
    <property type="taxonomic scope" value="Bacteria"/>
</dbReference>
<protein>
    <submittedName>
        <fullName evidence="1">Sulfur relay protein TusB/DsrH</fullName>
    </submittedName>
</protein>
<dbReference type="PANTHER" id="PTHR37526:SF1">
    <property type="entry name" value="PROTEIN TUSB"/>
    <property type="match status" value="1"/>
</dbReference>
<evidence type="ECO:0000313" key="1">
    <source>
        <dbReference type="EMBL" id="AEX84483.1"/>
    </source>
</evidence>
<dbReference type="Gene3D" id="3.40.1260.10">
    <property type="entry name" value="DsrEFH-like"/>
    <property type="match status" value="1"/>
</dbReference>
<organism evidence="1 2">
    <name type="scientific">Marinitoga piezophila (strain DSM 14283 / JCM 11233 / KA3)</name>
    <dbReference type="NCBI Taxonomy" id="443254"/>
    <lineage>
        <taxon>Bacteria</taxon>
        <taxon>Thermotogati</taxon>
        <taxon>Thermotogota</taxon>
        <taxon>Thermotogae</taxon>
        <taxon>Petrotogales</taxon>
        <taxon>Petrotogaceae</taxon>
        <taxon>Marinitoga</taxon>
    </lineage>
</organism>
<dbReference type="GO" id="GO:0002143">
    <property type="term" value="P:tRNA wobble position uridine thiolation"/>
    <property type="evidence" value="ECO:0007669"/>
    <property type="project" value="InterPro"/>
</dbReference>
<dbReference type="OrthoDB" id="37754at2"/>
<dbReference type="RefSeq" id="WP_014295555.1">
    <property type="nucleotide sequence ID" value="NC_016751.1"/>
</dbReference>
<dbReference type="SUPFAM" id="SSF75169">
    <property type="entry name" value="DsrEFH-like"/>
    <property type="match status" value="1"/>
</dbReference>